<dbReference type="RefSeq" id="WP_144756459.1">
    <property type="nucleotide sequence ID" value="NZ_VMNW02000076.1"/>
</dbReference>
<comment type="similarity">
    <text evidence="1 4">Belongs to the short-chain dehydrogenases/reductases (SDR) family.</text>
</comment>
<dbReference type="PROSITE" id="PS00061">
    <property type="entry name" value="ADH_SHORT"/>
    <property type="match status" value="1"/>
</dbReference>
<dbReference type="OrthoDB" id="286404at2"/>
<name>A0A5N0UTR6_9PSEU</name>
<evidence type="ECO:0000256" key="3">
    <source>
        <dbReference type="ARBA" id="ARBA00023027"/>
    </source>
</evidence>
<proteinExistence type="inferred from homology"/>
<gene>
    <name evidence="5" type="ORF">FPZ12_034420</name>
</gene>
<dbReference type="Pfam" id="PF00106">
    <property type="entry name" value="adh_short"/>
    <property type="match status" value="1"/>
</dbReference>
<evidence type="ECO:0000313" key="6">
    <source>
        <dbReference type="Proteomes" id="UP000319769"/>
    </source>
</evidence>
<dbReference type="AlphaFoldDB" id="A0A5N0UTR6"/>
<dbReference type="PRINTS" id="PR00080">
    <property type="entry name" value="SDRFAMILY"/>
</dbReference>
<dbReference type="PANTHER" id="PTHR24321">
    <property type="entry name" value="DEHYDROGENASES, SHORT CHAIN"/>
    <property type="match status" value="1"/>
</dbReference>
<evidence type="ECO:0000313" key="5">
    <source>
        <dbReference type="EMBL" id="KAA9153440.1"/>
    </source>
</evidence>
<evidence type="ECO:0000256" key="1">
    <source>
        <dbReference type="ARBA" id="ARBA00006484"/>
    </source>
</evidence>
<dbReference type="InterPro" id="IPR036291">
    <property type="entry name" value="NAD(P)-bd_dom_sf"/>
</dbReference>
<keyword evidence="2" id="KW-0560">Oxidoreductase</keyword>
<dbReference type="Proteomes" id="UP000319769">
    <property type="component" value="Unassembled WGS sequence"/>
</dbReference>
<dbReference type="NCBIfam" id="TIGR03971">
    <property type="entry name" value="SDR_subfam_1"/>
    <property type="match status" value="1"/>
</dbReference>
<dbReference type="GO" id="GO:0016491">
    <property type="term" value="F:oxidoreductase activity"/>
    <property type="evidence" value="ECO:0007669"/>
    <property type="project" value="UniProtKB-KW"/>
</dbReference>
<dbReference type="SUPFAM" id="SSF51735">
    <property type="entry name" value="NAD(P)-binding Rossmann-fold domains"/>
    <property type="match status" value="1"/>
</dbReference>
<dbReference type="NCBIfam" id="NF009467">
    <property type="entry name" value="PRK12826.1-3"/>
    <property type="match status" value="1"/>
</dbReference>
<dbReference type="FunFam" id="3.40.50.720:FF:000084">
    <property type="entry name" value="Short-chain dehydrogenase reductase"/>
    <property type="match status" value="1"/>
</dbReference>
<dbReference type="PRINTS" id="PR00081">
    <property type="entry name" value="GDHRDH"/>
</dbReference>
<dbReference type="EMBL" id="VMNW02000076">
    <property type="protein sequence ID" value="KAA9153440.1"/>
    <property type="molecule type" value="Genomic_DNA"/>
</dbReference>
<evidence type="ECO:0000256" key="4">
    <source>
        <dbReference type="RuleBase" id="RU000363"/>
    </source>
</evidence>
<sequence>MAGRVEGKVAFITGAARGQGRSHARRLAEEGADIIAVDIASPELETVDYEMGSAQELAETARQVEALGRKAVTAVADVRSQEQLDAAVAKGLDALGRIDIVCANAGVLSMAPTWEMTESRWQTTLDINLTGVWHTCKAVAPAMIEAGNGGSIVITSSMAYHQGVPNIANYVAAKHGAVGLMRSLANELGPHLIRVNSVAPTNVNTKLLLNESVMRVFNPDKDEPTAADMAEAYRPLHILPLAWVEPVDISNAVLYLASDEGRYVTGTVLSVDLGLLAKFGMN</sequence>
<comment type="caution">
    <text evidence="5">The sequence shown here is derived from an EMBL/GenBank/DDBJ whole genome shotgun (WGS) entry which is preliminary data.</text>
</comment>
<evidence type="ECO:0000256" key="2">
    <source>
        <dbReference type="ARBA" id="ARBA00023002"/>
    </source>
</evidence>
<dbReference type="InterPro" id="IPR023985">
    <property type="entry name" value="SDR_subfam_1"/>
</dbReference>
<dbReference type="Gene3D" id="3.40.50.720">
    <property type="entry name" value="NAD(P)-binding Rossmann-like Domain"/>
    <property type="match status" value="1"/>
</dbReference>
<dbReference type="PANTHER" id="PTHR24321:SF8">
    <property type="entry name" value="ESTRADIOL 17-BETA-DEHYDROGENASE 8-RELATED"/>
    <property type="match status" value="1"/>
</dbReference>
<dbReference type="CDD" id="cd05233">
    <property type="entry name" value="SDR_c"/>
    <property type="match status" value="1"/>
</dbReference>
<dbReference type="InterPro" id="IPR020904">
    <property type="entry name" value="Sc_DH/Rdtase_CS"/>
</dbReference>
<accession>A0A5N0UTR6</accession>
<reference evidence="5" key="1">
    <citation type="submission" date="2019-09" db="EMBL/GenBank/DDBJ databases">
        <authorList>
            <person name="Teo W.F.A."/>
            <person name="Duangmal K."/>
        </authorList>
    </citation>
    <scope>NUCLEOTIDE SEQUENCE [LARGE SCALE GENOMIC DNA]</scope>
    <source>
        <strain evidence="5">K81G1</strain>
    </source>
</reference>
<organism evidence="5 6">
    <name type="scientific">Amycolatopsis acidicola</name>
    <dbReference type="NCBI Taxonomy" id="2596893"/>
    <lineage>
        <taxon>Bacteria</taxon>
        <taxon>Bacillati</taxon>
        <taxon>Actinomycetota</taxon>
        <taxon>Actinomycetes</taxon>
        <taxon>Pseudonocardiales</taxon>
        <taxon>Pseudonocardiaceae</taxon>
        <taxon>Amycolatopsis</taxon>
    </lineage>
</organism>
<protein>
    <submittedName>
        <fullName evidence="5">Mycofactocin-coupled SDR family oxidoreductase</fullName>
    </submittedName>
</protein>
<keyword evidence="6" id="KW-1185">Reference proteome</keyword>
<keyword evidence="3" id="KW-0520">NAD</keyword>
<dbReference type="InterPro" id="IPR002347">
    <property type="entry name" value="SDR_fam"/>
</dbReference>